<evidence type="ECO:0000313" key="1">
    <source>
        <dbReference type="EMBL" id="MVQ32079.1"/>
    </source>
</evidence>
<sequence>MLREVLGGYTSNPHHLTLHDLAELIRRAGRTAGFEVQSEFRVSLGNGAAGEIDWVWLHHGHVVAAFEIEGQDAAPASLAADCEKFREVGDCLKFVALYSVASQLIAKGMPPGGLASKEWIARNWPEAGMPGIQVLLDTDLMAPGGIEAIQRQATGPGLHRAREIQARCAMPEFLIDRIVTLARYYAESVEEGVGANTRASDALLEPGLERPRSNWARVRSVILAARTTPVTAAATWMARDWFPDACAAANVSADDVARACAPFESELAAERVTDAKTLRARAAVRAVRYLDLRRRAGVGASSRAFEDFIPDEYVPVGKGANGTGRREHVVPLKLLRDRSNEMLAEGTSVAEVAAWLRDYLAIVEITKAEADALDHSHRWKTRMPPGWEFGTGCLYERLHRAGYAFSPHPAAPCRCAA</sequence>
<evidence type="ECO:0000313" key="2">
    <source>
        <dbReference type="Proteomes" id="UP000469385"/>
    </source>
</evidence>
<organism evidence="1 2">
    <name type="scientific">Ramlibacter pinisoli</name>
    <dbReference type="NCBI Taxonomy" id="2682844"/>
    <lineage>
        <taxon>Bacteria</taxon>
        <taxon>Pseudomonadati</taxon>
        <taxon>Pseudomonadota</taxon>
        <taxon>Betaproteobacteria</taxon>
        <taxon>Burkholderiales</taxon>
        <taxon>Comamonadaceae</taxon>
        <taxon>Ramlibacter</taxon>
    </lineage>
</organism>
<comment type="caution">
    <text evidence="1">The sequence shown here is derived from an EMBL/GenBank/DDBJ whole genome shotgun (WGS) entry which is preliminary data.</text>
</comment>
<gene>
    <name evidence="1" type="ORF">GON04_21645</name>
</gene>
<reference evidence="1 2" key="1">
    <citation type="submission" date="2019-12" db="EMBL/GenBank/DDBJ databases">
        <authorList>
            <person name="Huq M.A."/>
        </authorList>
    </citation>
    <scope>NUCLEOTIDE SEQUENCE [LARGE SCALE GENOMIC DNA]</scope>
    <source>
        <strain evidence="1 2">MAH-25</strain>
    </source>
</reference>
<accession>A0A6N8IYI1</accession>
<proteinExistence type="predicted"/>
<name>A0A6N8IYI1_9BURK</name>
<dbReference type="EMBL" id="WSEL01000009">
    <property type="protein sequence ID" value="MVQ32079.1"/>
    <property type="molecule type" value="Genomic_DNA"/>
</dbReference>
<dbReference type="AlphaFoldDB" id="A0A6N8IYI1"/>
<protein>
    <submittedName>
        <fullName evidence="1">Uncharacterized protein</fullName>
    </submittedName>
</protein>
<dbReference type="RefSeq" id="WP_157400071.1">
    <property type="nucleotide sequence ID" value="NZ_WSEL01000009.1"/>
</dbReference>
<keyword evidence="2" id="KW-1185">Reference proteome</keyword>
<dbReference type="Proteomes" id="UP000469385">
    <property type="component" value="Unassembled WGS sequence"/>
</dbReference>